<dbReference type="InterPro" id="IPR023214">
    <property type="entry name" value="HAD_sf"/>
</dbReference>
<dbReference type="InterPro" id="IPR006439">
    <property type="entry name" value="HAD-SF_hydro_IA"/>
</dbReference>
<organism evidence="1 2">
    <name type="scientific">Agathobacter rectalis</name>
    <dbReference type="NCBI Taxonomy" id="39491"/>
    <lineage>
        <taxon>Bacteria</taxon>
        <taxon>Bacillati</taxon>
        <taxon>Bacillota</taxon>
        <taxon>Clostridia</taxon>
        <taxon>Lachnospirales</taxon>
        <taxon>Lachnospiraceae</taxon>
        <taxon>Agathobacter</taxon>
    </lineage>
</organism>
<proteinExistence type="predicted"/>
<evidence type="ECO:0000313" key="1">
    <source>
        <dbReference type="EMBL" id="RGW31233.1"/>
    </source>
</evidence>
<dbReference type="AlphaFoldDB" id="A0A413B1Y2"/>
<accession>A0A413B1Y2</accession>
<reference evidence="1 2" key="1">
    <citation type="submission" date="2018-08" db="EMBL/GenBank/DDBJ databases">
        <title>A genome reference for cultivated species of the human gut microbiota.</title>
        <authorList>
            <person name="Zou Y."/>
            <person name="Xue W."/>
            <person name="Luo G."/>
        </authorList>
    </citation>
    <scope>NUCLEOTIDE SEQUENCE [LARGE SCALE GENOMIC DNA]</scope>
    <source>
        <strain evidence="1 2">AF12-8</strain>
    </source>
</reference>
<sequence length="51" mass="5847">NLNPKECVFIDDRPENIEGGRKLGMEGIVFTDYETGKKKLEQMLMAKSKED</sequence>
<comment type="caution">
    <text evidence="1">The sequence shown here is derived from an EMBL/GenBank/DDBJ whole genome shotgun (WGS) entry which is preliminary data.</text>
</comment>
<dbReference type="Gene3D" id="3.40.50.1000">
    <property type="entry name" value="HAD superfamily/HAD-like"/>
    <property type="match status" value="1"/>
</dbReference>
<protein>
    <submittedName>
        <fullName evidence="1">HAD family phosphatase</fullName>
    </submittedName>
</protein>
<dbReference type="EMBL" id="QSAE01000166">
    <property type="protein sequence ID" value="RGW31233.1"/>
    <property type="molecule type" value="Genomic_DNA"/>
</dbReference>
<dbReference type="NCBIfam" id="TIGR01509">
    <property type="entry name" value="HAD-SF-IA-v3"/>
    <property type="match status" value="1"/>
</dbReference>
<dbReference type="PANTHER" id="PTHR43611">
    <property type="entry name" value="ALPHA-D-GLUCOSE 1-PHOSPHATE PHOSPHATASE"/>
    <property type="match status" value="1"/>
</dbReference>
<gene>
    <name evidence="1" type="ORF">DWV78_17025</name>
</gene>
<name>A0A413B1Y2_9FIRM</name>
<dbReference type="Proteomes" id="UP000286581">
    <property type="component" value="Unassembled WGS sequence"/>
</dbReference>
<feature type="non-terminal residue" evidence="1">
    <location>
        <position position="1"/>
    </location>
</feature>
<dbReference type="InterPro" id="IPR036412">
    <property type="entry name" value="HAD-like_sf"/>
</dbReference>
<dbReference type="SUPFAM" id="SSF56784">
    <property type="entry name" value="HAD-like"/>
    <property type="match status" value="1"/>
</dbReference>
<dbReference type="PANTHER" id="PTHR43611:SF3">
    <property type="entry name" value="FLAVIN MONONUCLEOTIDE HYDROLASE 1, CHLOROPLATIC"/>
    <property type="match status" value="1"/>
</dbReference>
<evidence type="ECO:0000313" key="2">
    <source>
        <dbReference type="Proteomes" id="UP000286581"/>
    </source>
</evidence>